<sequence length="195" mass="22018">MKKSLLIVGIVLLLTGCSKNDDAPGSDPVFDAPYTELTSLDQVPTGYLKYAGNKVGSRPVGLVSETDGNCKEKDHLYVPEDRKVWNYSNYAKTKTEDNKETCKLIWDLPEEIVIRSIAKPGYAMVYVSTQHKRPATEAELEVDPDKEYYIERKQVFSGELAIGFQKGYMRLEDKLSNITEGSMNKGVSYLYFHTK</sequence>
<evidence type="ECO:0000313" key="4">
    <source>
        <dbReference type="Proteomes" id="UP000488936"/>
    </source>
</evidence>
<dbReference type="Proteomes" id="UP000488936">
    <property type="component" value="Unassembled WGS sequence"/>
</dbReference>
<evidence type="ECO:0000256" key="2">
    <source>
        <dbReference type="ARBA" id="ARBA00022729"/>
    </source>
</evidence>
<accession>A0A7K1GJW7</accession>
<comment type="caution">
    <text evidence="3">The sequence shown here is derived from an EMBL/GenBank/DDBJ whole genome shotgun (WGS) entry which is preliminary data.</text>
</comment>
<evidence type="ECO:0000313" key="3">
    <source>
        <dbReference type="EMBL" id="MTH28514.1"/>
    </source>
</evidence>
<reference evidence="3 4" key="1">
    <citation type="journal article" date="2006" name="Int. J. Syst. Evol. Microbiol.">
        <title>Myroides pelagicus sp. nov., isolated from seawater in Thailand.</title>
        <authorList>
            <person name="Yoon J."/>
            <person name="Maneerat S."/>
            <person name="Kawai F."/>
            <person name="Yokota A."/>
        </authorList>
    </citation>
    <scope>NUCLEOTIDE SEQUENCE [LARGE SCALE GENOMIC DNA]</scope>
    <source>
        <strain evidence="3 4">SM1T</strain>
    </source>
</reference>
<keyword evidence="4" id="KW-1185">Reference proteome</keyword>
<gene>
    <name evidence="3" type="ORF">GJV77_01040</name>
</gene>
<dbReference type="Pfam" id="PF08139">
    <property type="entry name" value="LPAM_1"/>
    <property type="match status" value="1"/>
</dbReference>
<protein>
    <recommendedName>
        <fullName evidence="1">Type IV secretion system putative lipoprotein virB7</fullName>
    </recommendedName>
</protein>
<dbReference type="InterPro" id="IPR012640">
    <property type="entry name" value="Membr_lipoprot_lipid_attach_CS"/>
</dbReference>
<dbReference type="AlphaFoldDB" id="A0A7K1GJW7"/>
<proteinExistence type="predicted"/>
<dbReference type="RefSeq" id="WP_155034503.1">
    <property type="nucleotide sequence ID" value="NZ_JAYMMG010000015.1"/>
</dbReference>
<dbReference type="EMBL" id="WMJY01000001">
    <property type="protein sequence ID" value="MTH28514.1"/>
    <property type="molecule type" value="Genomic_DNA"/>
</dbReference>
<organism evidence="3 4">
    <name type="scientific">Myroides pelagicus</name>
    <dbReference type="NCBI Taxonomy" id="270914"/>
    <lineage>
        <taxon>Bacteria</taxon>
        <taxon>Pseudomonadati</taxon>
        <taxon>Bacteroidota</taxon>
        <taxon>Flavobacteriia</taxon>
        <taxon>Flavobacteriales</taxon>
        <taxon>Flavobacteriaceae</taxon>
        <taxon>Myroides</taxon>
    </lineage>
</organism>
<dbReference type="OrthoDB" id="1442390at2"/>
<evidence type="ECO:0000256" key="1">
    <source>
        <dbReference type="ARBA" id="ARBA00017922"/>
    </source>
</evidence>
<dbReference type="PROSITE" id="PS51257">
    <property type="entry name" value="PROKAR_LIPOPROTEIN"/>
    <property type="match status" value="1"/>
</dbReference>
<name>A0A7K1GJW7_9FLAO</name>
<keyword evidence="2" id="KW-0732">Signal</keyword>